<feature type="region of interest" description="Disordered" evidence="1">
    <location>
        <begin position="1"/>
        <end position="40"/>
    </location>
</feature>
<dbReference type="Proteomes" id="UP000243797">
    <property type="component" value="Unassembled WGS sequence"/>
</dbReference>
<dbReference type="SUPFAM" id="SSF51197">
    <property type="entry name" value="Clavaminate synthase-like"/>
    <property type="match status" value="1"/>
</dbReference>
<dbReference type="InterPro" id="IPR041667">
    <property type="entry name" value="Cupin_8"/>
</dbReference>
<feature type="compositionally biased region" description="Acidic residues" evidence="1">
    <location>
        <begin position="503"/>
        <end position="512"/>
    </location>
</feature>
<feature type="domain" description="JmjC" evidence="3">
    <location>
        <begin position="271"/>
        <end position="435"/>
    </location>
</feature>
<dbReference type="PANTHER" id="PTHR12480:SF21">
    <property type="entry name" value="JMJC DOMAIN-CONTAINING PROTEIN 8"/>
    <property type="match status" value="1"/>
</dbReference>
<dbReference type="InterPro" id="IPR050910">
    <property type="entry name" value="JMJD6_ArgDemeth/LysHydrox"/>
</dbReference>
<dbReference type="AlphaFoldDB" id="A0A2K1R3V4"/>
<evidence type="ECO:0000313" key="4">
    <source>
        <dbReference type="EMBL" id="PNS21974.1"/>
    </source>
</evidence>
<evidence type="ECO:0000259" key="3">
    <source>
        <dbReference type="PROSITE" id="PS51184"/>
    </source>
</evidence>
<dbReference type="SMART" id="SM00558">
    <property type="entry name" value="JmjC"/>
    <property type="match status" value="1"/>
</dbReference>
<dbReference type="InParanoid" id="A0A2K1R3V4"/>
<evidence type="ECO:0000313" key="5">
    <source>
        <dbReference type="Proteomes" id="UP000243797"/>
    </source>
</evidence>
<dbReference type="PROSITE" id="PS50181">
    <property type="entry name" value="FBOX"/>
    <property type="match status" value="1"/>
</dbReference>
<evidence type="ECO:0000256" key="1">
    <source>
        <dbReference type="SAM" id="MobiDB-lite"/>
    </source>
</evidence>
<name>A0A2K1R3V4_9PEZI</name>
<dbReference type="EMBL" id="NKHZ01000001">
    <property type="protein sequence ID" value="PNS21974.1"/>
    <property type="molecule type" value="Genomic_DNA"/>
</dbReference>
<gene>
    <name evidence="4" type="ORF">CAC42_572</name>
</gene>
<dbReference type="PROSITE" id="PS51184">
    <property type="entry name" value="JMJC"/>
    <property type="match status" value="1"/>
</dbReference>
<dbReference type="GO" id="GO:0000987">
    <property type="term" value="F:cis-regulatory region sequence-specific DNA binding"/>
    <property type="evidence" value="ECO:0007669"/>
    <property type="project" value="TreeGrafter"/>
</dbReference>
<comment type="caution">
    <text evidence="4">The sequence shown here is derived from an EMBL/GenBank/DDBJ whole genome shotgun (WGS) entry which is preliminary data.</text>
</comment>
<dbReference type="PANTHER" id="PTHR12480">
    <property type="entry name" value="ARGININE DEMETHYLASE AND LYSYL-HYDROXYLASE JMJD"/>
    <property type="match status" value="1"/>
</dbReference>
<sequence>MAPPAALADLVPDLEHESTRPSKKQRVTDPADDSSTVLRHPLGVRPAGNAYLAEHNLKSAAGGFALLPDELIAVVLESLGAKELLLLGASCRALHAFTRNEELWRALFTESSPGSFTWRGTWRSTLLGQDQSREPKVNSADLFSDVLHRPFHCTHISLNPYVRNIPDRNQILRLEDCTPEAVFEADRPFILTGPTKRWPAFQTWSIDTLLKKYKTIKFRAEAVDWDFATYVDYMRNNSDESPLYLFDRAFAEKMNLHVPDSATAHLYEEASASDLPEAAYWPPTCFGQDQDLFAVLGDKRPDHRWLIVGPARSGSTFHKDPNGTCAWNAVLKGSKYWIMFPSSSSLPPPPGVFVSEDQSEVTSPLSIAEWLLTFHAEARATPGCKEGICGEGELLYVPAGWYHLVLNLEESVALTQNFVPRRGLADVLAFLRDRPDQVTGFRDVADPYALFVERLGEKEPELLEEAMAKLEKRGRNGRGKWEEIRGVAKDTEQPSTFSFGFAGDDDDDDEVP</sequence>
<dbReference type="STRING" id="2082308.A0A2K1R3V4"/>
<protein>
    <submittedName>
        <fullName evidence="4">F-box protein</fullName>
    </submittedName>
</protein>
<dbReference type="Gene3D" id="1.20.1280.50">
    <property type="match status" value="1"/>
</dbReference>
<dbReference type="GO" id="GO:0005634">
    <property type="term" value="C:nucleus"/>
    <property type="evidence" value="ECO:0007669"/>
    <property type="project" value="TreeGrafter"/>
</dbReference>
<dbReference type="Pfam" id="PF13621">
    <property type="entry name" value="Cupin_8"/>
    <property type="match status" value="1"/>
</dbReference>
<proteinExistence type="predicted"/>
<reference evidence="4 5" key="1">
    <citation type="submission" date="2017-06" db="EMBL/GenBank/DDBJ databases">
        <title>Draft genome sequence of a variant of Elsinoe murrayae.</title>
        <authorList>
            <person name="Cheng Q."/>
        </authorList>
    </citation>
    <scope>NUCLEOTIDE SEQUENCE [LARGE SCALE GENOMIC DNA]</scope>
    <source>
        <strain evidence="4 5">CQ-2017a</strain>
    </source>
</reference>
<feature type="compositionally biased region" description="Low complexity" evidence="1">
    <location>
        <begin position="1"/>
        <end position="11"/>
    </location>
</feature>
<dbReference type="SUPFAM" id="SSF81383">
    <property type="entry name" value="F-box domain"/>
    <property type="match status" value="1"/>
</dbReference>
<dbReference type="InterPro" id="IPR036047">
    <property type="entry name" value="F-box-like_dom_sf"/>
</dbReference>
<feature type="domain" description="F-box" evidence="2">
    <location>
        <begin position="61"/>
        <end position="107"/>
    </location>
</feature>
<dbReference type="Pfam" id="PF12937">
    <property type="entry name" value="F-box-like"/>
    <property type="match status" value="1"/>
</dbReference>
<dbReference type="OrthoDB" id="424465at2759"/>
<feature type="region of interest" description="Disordered" evidence="1">
    <location>
        <begin position="492"/>
        <end position="512"/>
    </location>
</feature>
<dbReference type="InterPro" id="IPR001810">
    <property type="entry name" value="F-box_dom"/>
</dbReference>
<organism evidence="4 5">
    <name type="scientific">Sphaceloma murrayae</name>
    <dbReference type="NCBI Taxonomy" id="2082308"/>
    <lineage>
        <taxon>Eukaryota</taxon>
        <taxon>Fungi</taxon>
        <taxon>Dikarya</taxon>
        <taxon>Ascomycota</taxon>
        <taxon>Pezizomycotina</taxon>
        <taxon>Dothideomycetes</taxon>
        <taxon>Dothideomycetidae</taxon>
        <taxon>Myriangiales</taxon>
        <taxon>Elsinoaceae</taxon>
        <taxon>Sphaceloma</taxon>
    </lineage>
</organism>
<accession>A0A2K1R3V4</accession>
<dbReference type="Gene3D" id="2.60.120.650">
    <property type="entry name" value="Cupin"/>
    <property type="match status" value="1"/>
</dbReference>
<dbReference type="InterPro" id="IPR003347">
    <property type="entry name" value="JmjC_dom"/>
</dbReference>
<keyword evidence="5" id="KW-1185">Reference proteome</keyword>
<evidence type="ECO:0000259" key="2">
    <source>
        <dbReference type="PROSITE" id="PS50181"/>
    </source>
</evidence>